<reference evidence="3 4" key="1">
    <citation type="journal article" date="2021" name="Elife">
        <title>Chloroplast acquisition without the gene transfer in kleptoplastic sea slugs, Plakobranchus ocellatus.</title>
        <authorList>
            <person name="Maeda T."/>
            <person name="Takahashi S."/>
            <person name="Yoshida T."/>
            <person name="Shimamura S."/>
            <person name="Takaki Y."/>
            <person name="Nagai Y."/>
            <person name="Toyoda A."/>
            <person name="Suzuki Y."/>
            <person name="Arimoto A."/>
            <person name="Ishii H."/>
            <person name="Satoh N."/>
            <person name="Nishiyama T."/>
            <person name="Hasebe M."/>
            <person name="Maruyama T."/>
            <person name="Minagawa J."/>
            <person name="Obokata J."/>
            <person name="Shigenobu S."/>
        </authorList>
    </citation>
    <scope>NUCLEOTIDE SEQUENCE [LARGE SCALE GENOMIC DNA]</scope>
</reference>
<sequence>MGKHLMTRRVVNLDLLLLAVYGGGMGMMGMGMGMGMPFFFDMESPDSPDPPPEPVAPVAATDAAGAGTATATAAAGVGTATSSPSIISGSGLTANAVVNNTGAVPIGTATAVPLVDHPPQIPTVATAASAAATEVIVASPAGSAVVVAPGVATAAAAAAGSGGGVGAGVSLTGTELDAAVASITEQAMRAMKQAYGIKATSPAGSPVSDVTSALVAKAVAAANQAQAQAEASAAGVSEASPSVDLSPGTKRGHNHLARQVITDTTLRPEALVNFHPPPTEMGDLTNLTAAQHTDHAGVEPHALRQATSVIQGRIIDLPAGRSDKRLTAHSTTAEGTPRLEATPTAAAAPSGREIGAASLAIAATTAQSARATEVAAAATAQSGKATEAASAAETTAPLPLAQPPLAMYPVTINSKIAPFVFFPVHLKVRNCS</sequence>
<feature type="transmembrane region" description="Helical" evidence="2">
    <location>
        <begin position="12"/>
        <end position="40"/>
    </location>
</feature>
<accession>A0AAV4G0X9</accession>
<protein>
    <submittedName>
        <fullName evidence="3">Uncharacterized protein</fullName>
    </submittedName>
</protein>
<evidence type="ECO:0000313" key="4">
    <source>
        <dbReference type="Proteomes" id="UP000762676"/>
    </source>
</evidence>
<keyword evidence="2" id="KW-1133">Transmembrane helix</keyword>
<keyword evidence="4" id="KW-1185">Reference proteome</keyword>
<dbReference type="EMBL" id="BMAT01001086">
    <property type="protein sequence ID" value="GFR79357.1"/>
    <property type="molecule type" value="Genomic_DNA"/>
</dbReference>
<feature type="region of interest" description="Disordered" evidence="1">
    <location>
        <begin position="321"/>
        <end position="346"/>
    </location>
</feature>
<proteinExistence type="predicted"/>
<feature type="region of interest" description="Disordered" evidence="1">
    <location>
        <begin position="232"/>
        <end position="252"/>
    </location>
</feature>
<gene>
    <name evidence="3" type="ORF">ElyMa_000554400</name>
</gene>
<evidence type="ECO:0000256" key="1">
    <source>
        <dbReference type="SAM" id="MobiDB-lite"/>
    </source>
</evidence>
<feature type="compositionally biased region" description="Low complexity" evidence="1">
    <location>
        <begin position="232"/>
        <end position="243"/>
    </location>
</feature>
<comment type="caution">
    <text evidence="3">The sequence shown here is derived from an EMBL/GenBank/DDBJ whole genome shotgun (WGS) entry which is preliminary data.</text>
</comment>
<evidence type="ECO:0000313" key="3">
    <source>
        <dbReference type="EMBL" id="GFR79357.1"/>
    </source>
</evidence>
<organism evidence="3 4">
    <name type="scientific">Elysia marginata</name>
    <dbReference type="NCBI Taxonomy" id="1093978"/>
    <lineage>
        <taxon>Eukaryota</taxon>
        <taxon>Metazoa</taxon>
        <taxon>Spiralia</taxon>
        <taxon>Lophotrochozoa</taxon>
        <taxon>Mollusca</taxon>
        <taxon>Gastropoda</taxon>
        <taxon>Heterobranchia</taxon>
        <taxon>Euthyneura</taxon>
        <taxon>Panpulmonata</taxon>
        <taxon>Sacoglossa</taxon>
        <taxon>Placobranchoidea</taxon>
        <taxon>Plakobranchidae</taxon>
        <taxon>Elysia</taxon>
    </lineage>
</organism>
<name>A0AAV4G0X9_9GAST</name>
<evidence type="ECO:0000256" key="2">
    <source>
        <dbReference type="SAM" id="Phobius"/>
    </source>
</evidence>
<keyword evidence="2" id="KW-0812">Transmembrane</keyword>
<dbReference type="AlphaFoldDB" id="A0AAV4G0X9"/>
<keyword evidence="2" id="KW-0472">Membrane</keyword>
<dbReference type="Proteomes" id="UP000762676">
    <property type="component" value="Unassembled WGS sequence"/>
</dbReference>